<evidence type="ECO:0000313" key="3">
    <source>
        <dbReference type="EMBL" id="KZT19332.1"/>
    </source>
</evidence>
<dbReference type="InterPro" id="IPR011009">
    <property type="entry name" value="Kinase-like_dom_sf"/>
</dbReference>
<feature type="region of interest" description="Disordered" evidence="1">
    <location>
        <begin position="1"/>
        <end position="104"/>
    </location>
</feature>
<reference evidence="3 4" key="1">
    <citation type="journal article" date="2016" name="Mol. Biol. Evol.">
        <title>Comparative Genomics of Early-Diverging Mushroom-Forming Fungi Provides Insights into the Origins of Lignocellulose Decay Capabilities.</title>
        <authorList>
            <person name="Nagy L.G."/>
            <person name="Riley R."/>
            <person name="Tritt A."/>
            <person name="Adam C."/>
            <person name="Daum C."/>
            <person name="Floudas D."/>
            <person name="Sun H."/>
            <person name="Yadav J.S."/>
            <person name="Pangilinan J."/>
            <person name="Larsson K.H."/>
            <person name="Matsuura K."/>
            <person name="Barry K."/>
            <person name="Labutti K."/>
            <person name="Kuo R."/>
            <person name="Ohm R.A."/>
            <person name="Bhattacharya S.S."/>
            <person name="Shirouzu T."/>
            <person name="Yoshinaga Y."/>
            <person name="Martin F.M."/>
            <person name="Grigoriev I.V."/>
            <person name="Hibbett D.S."/>
        </authorList>
    </citation>
    <scope>NUCLEOTIDE SEQUENCE [LARGE SCALE GENOMIC DNA]</scope>
    <source>
        <strain evidence="3 4">HHB14362 ss-1</strain>
    </source>
</reference>
<dbReference type="STRING" id="1314782.A0A165N962"/>
<protein>
    <recommendedName>
        <fullName evidence="2">Fungal-type protein kinase domain-containing protein</fullName>
    </recommendedName>
</protein>
<feature type="domain" description="Fungal-type protein kinase" evidence="2">
    <location>
        <begin position="344"/>
        <end position="681"/>
    </location>
</feature>
<gene>
    <name evidence="3" type="ORF">NEOLEDRAFT_1183498</name>
</gene>
<dbReference type="OrthoDB" id="5592585at2759"/>
<feature type="compositionally biased region" description="Polar residues" evidence="1">
    <location>
        <begin position="861"/>
        <end position="877"/>
    </location>
</feature>
<proteinExistence type="predicted"/>
<feature type="compositionally biased region" description="Basic residues" evidence="1">
    <location>
        <begin position="888"/>
        <end position="897"/>
    </location>
</feature>
<keyword evidence="4" id="KW-1185">Reference proteome</keyword>
<dbReference type="Gene3D" id="1.10.510.10">
    <property type="entry name" value="Transferase(Phosphotransferase) domain 1"/>
    <property type="match status" value="1"/>
</dbReference>
<feature type="compositionally biased region" description="Polar residues" evidence="1">
    <location>
        <begin position="16"/>
        <end position="31"/>
    </location>
</feature>
<evidence type="ECO:0000313" key="4">
    <source>
        <dbReference type="Proteomes" id="UP000076761"/>
    </source>
</evidence>
<dbReference type="InterPro" id="IPR040976">
    <property type="entry name" value="Pkinase_fungal"/>
</dbReference>
<accession>A0A165N962</accession>
<organism evidence="3 4">
    <name type="scientific">Neolentinus lepideus HHB14362 ss-1</name>
    <dbReference type="NCBI Taxonomy" id="1314782"/>
    <lineage>
        <taxon>Eukaryota</taxon>
        <taxon>Fungi</taxon>
        <taxon>Dikarya</taxon>
        <taxon>Basidiomycota</taxon>
        <taxon>Agaricomycotina</taxon>
        <taxon>Agaricomycetes</taxon>
        <taxon>Gloeophyllales</taxon>
        <taxon>Gloeophyllaceae</taxon>
        <taxon>Neolentinus</taxon>
    </lineage>
</organism>
<dbReference type="Proteomes" id="UP000076761">
    <property type="component" value="Unassembled WGS sequence"/>
</dbReference>
<dbReference type="PANTHER" id="PTHR38248">
    <property type="entry name" value="FUNK1 6"/>
    <property type="match status" value="1"/>
</dbReference>
<evidence type="ECO:0000256" key="1">
    <source>
        <dbReference type="SAM" id="MobiDB-lite"/>
    </source>
</evidence>
<dbReference type="InterPro" id="IPR008266">
    <property type="entry name" value="Tyr_kinase_AS"/>
</dbReference>
<dbReference type="EMBL" id="KV425644">
    <property type="protein sequence ID" value="KZT19332.1"/>
    <property type="molecule type" value="Genomic_DNA"/>
</dbReference>
<dbReference type="SUPFAM" id="SSF56112">
    <property type="entry name" value="Protein kinase-like (PK-like)"/>
    <property type="match status" value="1"/>
</dbReference>
<dbReference type="AlphaFoldDB" id="A0A165N962"/>
<sequence>MSDHDSCLSVPGSPAVSFSSLPATTEFSRQGSEVPELLAEDGPSPTPAPTTESGARPLSFPPENSAELATLESQHQRDVNSTSEATCLHSIPHLEPSDVGTRASQTAVEQPFDAAGRSQDVTRTYARRNRILSRGNETATSNFIPVTFSSDGYQGVMYHNEEAIPEPFYFEGNDFLSESCRMVPIHSVLSKVEGTPFKSGAGSSISKCVPDLPSTLQELEGTWVDGQDNFVSDLFQRLSELLPNTKKVYAFLQQDRGYLTDEEKWENVPLNPARENNELYGALVKHINAIMEHFVTDPSRHAANTFNELMPHHSDGDDKNLESKPGIAVLGYGSCLTKEQEILDPSYAQCVAPIEVNIQKSLDITTHRIQLAVYARECFVQQPNRPFIYGLLLTEQTMQLYQFDRGGALYSRAYNIGTEATTFVKIICAISGTDERQVGLDPRIFWNGEKRYFDDLAKGSKRYEILNPNRPCQRLAIRDRGTTAWGIKDNEKEKELLLKFSWKAVGRRTKWTFLDEIRKAGLKHVGSTEQHGELEKLSSLRHGIALRSNHRSKDINAANRQYYWVTQPLYGPPIDEFASVLELFQAFHDAITGSKELTSIGILHHDISPRNILLDRRGLETFGILIDFDMAAKVGREETGVHTDFRMGTRAFQSLKVLSGKSSHEPLDELESCFYSYSWIVFSYVDPQHQKQVLPKFLVEWQSEDLAIAKEAKMLFIGDADVVYLISPGMGSRARLLFTRLQQCFRIVTRKLRRELREGIPRTEEEESLANEHDVVMQDMSQAILSIPQPPINQAEVTEDLTAERLAHYTSVLAMVREAINGEMKVGKKGLPLPVSQNAQTSRAQPVYGHAPQANFLAYSTTSSYSDGNSNKRSPSRNQDDVTDLVPNKRRAKRTKTSHSESRDM</sequence>
<dbReference type="PROSITE" id="PS00109">
    <property type="entry name" value="PROTEIN_KINASE_TYR"/>
    <property type="match status" value="1"/>
</dbReference>
<name>A0A165N962_9AGAM</name>
<dbReference type="InParanoid" id="A0A165N962"/>
<dbReference type="GO" id="GO:0004672">
    <property type="term" value="F:protein kinase activity"/>
    <property type="evidence" value="ECO:0007669"/>
    <property type="project" value="InterPro"/>
</dbReference>
<dbReference type="Pfam" id="PF17667">
    <property type="entry name" value="Pkinase_fungal"/>
    <property type="match status" value="1"/>
</dbReference>
<feature type="region of interest" description="Disordered" evidence="1">
    <location>
        <begin position="861"/>
        <end position="905"/>
    </location>
</feature>
<dbReference type="PANTHER" id="PTHR38248:SF2">
    <property type="entry name" value="FUNK1 11"/>
    <property type="match status" value="1"/>
</dbReference>
<evidence type="ECO:0000259" key="2">
    <source>
        <dbReference type="Pfam" id="PF17667"/>
    </source>
</evidence>